<dbReference type="InterPro" id="IPR036271">
    <property type="entry name" value="Tet_transcr_reg_TetR-rel_C_sf"/>
</dbReference>
<dbReference type="InterPro" id="IPR009057">
    <property type="entry name" value="Homeodomain-like_sf"/>
</dbReference>
<dbReference type="PRINTS" id="PR00455">
    <property type="entry name" value="HTHTETR"/>
</dbReference>
<organism evidence="6">
    <name type="scientific">marine metagenome</name>
    <dbReference type="NCBI Taxonomy" id="408172"/>
    <lineage>
        <taxon>unclassified sequences</taxon>
        <taxon>metagenomes</taxon>
        <taxon>ecological metagenomes</taxon>
    </lineage>
</organism>
<evidence type="ECO:0000259" key="5">
    <source>
        <dbReference type="PROSITE" id="PS50977"/>
    </source>
</evidence>
<keyword evidence="2" id="KW-0805">Transcription regulation</keyword>
<dbReference type="Pfam" id="PF13977">
    <property type="entry name" value="TetR_C_6"/>
    <property type="match status" value="1"/>
</dbReference>
<dbReference type="GO" id="GO:0003700">
    <property type="term" value="F:DNA-binding transcription factor activity"/>
    <property type="evidence" value="ECO:0007669"/>
    <property type="project" value="TreeGrafter"/>
</dbReference>
<dbReference type="InterPro" id="IPR050109">
    <property type="entry name" value="HTH-type_TetR-like_transc_reg"/>
</dbReference>
<reference evidence="6" key="1">
    <citation type="submission" date="2018-05" db="EMBL/GenBank/DDBJ databases">
        <authorList>
            <person name="Lanie J.A."/>
            <person name="Ng W.-L."/>
            <person name="Kazmierczak K.M."/>
            <person name="Andrzejewski T.M."/>
            <person name="Davidsen T.M."/>
            <person name="Wayne K.J."/>
            <person name="Tettelin H."/>
            <person name="Glass J.I."/>
            <person name="Rusch D."/>
            <person name="Podicherti R."/>
            <person name="Tsui H.-C.T."/>
            <person name="Winkler M.E."/>
        </authorList>
    </citation>
    <scope>NUCLEOTIDE SEQUENCE</scope>
</reference>
<protein>
    <recommendedName>
        <fullName evidence="5">HTH tetR-type domain-containing protein</fullName>
    </recommendedName>
</protein>
<evidence type="ECO:0000256" key="3">
    <source>
        <dbReference type="ARBA" id="ARBA00023125"/>
    </source>
</evidence>
<keyword evidence="1" id="KW-0678">Repressor</keyword>
<dbReference type="PANTHER" id="PTHR30055:SF234">
    <property type="entry name" value="HTH-TYPE TRANSCRIPTIONAL REGULATOR BETI"/>
    <property type="match status" value="1"/>
</dbReference>
<evidence type="ECO:0000256" key="1">
    <source>
        <dbReference type="ARBA" id="ARBA00022491"/>
    </source>
</evidence>
<evidence type="ECO:0000256" key="4">
    <source>
        <dbReference type="ARBA" id="ARBA00023163"/>
    </source>
</evidence>
<dbReference type="AlphaFoldDB" id="A0A382Y767"/>
<dbReference type="InterPro" id="IPR001647">
    <property type="entry name" value="HTH_TetR"/>
</dbReference>
<evidence type="ECO:0000313" key="6">
    <source>
        <dbReference type="EMBL" id="SVD79172.1"/>
    </source>
</evidence>
<feature type="domain" description="HTH tetR-type" evidence="5">
    <location>
        <begin position="28"/>
        <end position="88"/>
    </location>
</feature>
<dbReference type="Gene3D" id="1.10.10.60">
    <property type="entry name" value="Homeodomain-like"/>
    <property type="match status" value="1"/>
</dbReference>
<accession>A0A382Y767</accession>
<dbReference type="SUPFAM" id="SSF46689">
    <property type="entry name" value="Homeodomain-like"/>
    <property type="match status" value="1"/>
</dbReference>
<dbReference type="SUPFAM" id="SSF48498">
    <property type="entry name" value="Tetracyclin repressor-like, C-terminal domain"/>
    <property type="match status" value="1"/>
</dbReference>
<proteinExistence type="predicted"/>
<dbReference type="Pfam" id="PF00440">
    <property type="entry name" value="TetR_N"/>
    <property type="match status" value="1"/>
</dbReference>
<dbReference type="PANTHER" id="PTHR30055">
    <property type="entry name" value="HTH-TYPE TRANSCRIPTIONAL REGULATOR RUTR"/>
    <property type="match status" value="1"/>
</dbReference>
<sequence length="218" mass="24960">MQLINIIITLSKLTGRFMATSNLNKIKDKRKDQIMNAALNVVATKGYSDCRMDDIVSEAALSKGAIYWYYSSKKDIFLSLVNHWVNRWGVTLNHIVEEDLSASDQLKALFDFFLNAYNDNPTVFKAELEFWALSSRDEDFRKKTHKVYQEFLELIEGIIQRGVDSGDFKNLDVKVAALSIMVNIEGIVWFAFFDSDGLSAKHYFETITDFILSGLRAK</sequence>
<dbReference type="InterPro" id="IPR039538">
    <property type="entry name" value="BetI_C"/>
</dbReference>
<evidence type="ECO:0000256" key="2">
    <source>
        <dbReference type="ARBA" id="ARBA00023015"/>
    </source>
</evidence>
<dbReference type="EMBL" id="UINC01173527">
    <property type="protein sequence ID" value="SVD79172.1"/>
    <property type="molecule type" value="Genomic_DNA"/>
</dbReference>
<dbReference type="GO" id="GO:0000976">
    <property type="term" value="F:transcription cis-regulatory region binding"/>
    <property type="evidence" value="ECO:0007669"/>
    <property type="project" value="TreeGrafter"/>
</dbReference>
<gene>
    <name evidence="6" type="ORF">METZ01_LOCUS432026</name>
</gene>
<name>A0A382Y767_9ZZZZ</name>
<dbReference type="Gene3D" id="1.10.357.10">
    <property type="entry name" value="Tetracycline Repressor, domain 2"/>
    <property type="match status" value="1"/>
</dbReference>
<keyword evidence="3" id="KW-0238">DNA-binding</keyword>
<keyword evidence="4" id="KW-0804">Transcription</keyword>
<dbReference type="PROSITE" id="PS50977">
    <property type="entry name" value="HTH_TETR_2"/>
    <property type="match status" value="1"/>
</dbReference>